<evidence type="ECO:0000313" key="1">
    <source>
        <dbReference type="EMBL" id="UPK94997.1"/>
    </source>
</evidence>
<reference evidence="1" key="1">
    <citation type="submission" date="2021-11" db="EMBL/GenBank/DDBJ databases">
        <title>Fusarium solani-melongenae Genome sequencing and assembly.</title>
        <authorList>
            <person name="Xie S."/>
            <person name="Huang L."/>
            <person name="Zhang X."/>
        </authorList>
    </citation>
    <scope>NUCLEOTIDE SEQUENCE</scope>
    <source>
        <strain evidence="1">CRI 24-3</strain>
    </source>
</reference>
<name>A0ACD3Z1A7_FUSSC</name>
<dbReference type="Proteomes" id="UP000830768">
    <property type="component" value="Chromosome 4"/>
</dbReference>
<sequence>MCWCGTCSPREWERRKHWLPPWCGLCQNDVFGCNDLVILVIRQNPEGAIEVIDTLPGYKNEAPGIILTSDLQSTRNEHNMIKLQDSSYTRERVACHGECLEAIAPSRIPEVLQRVACTFVPSKVVRKRRENWLISKTAQVVSTSVKWLPPEVSIDIAQQCASALALSHAESLAESVASMAAHRKPMFMAMVKYPVWARYVMFDGVAYVAELSNLRFPKGVMAVPVPRTSKIDTLYVAQDHLGIRRVMLGNSEEAPRVSPEPGLWWWASSFQQPGQLHSHSDGIKLRKLSAVSHGITKEVKPEHMWSIPQPLKKRFRIHKGGYSYRIPRFTFFECNHPDIVGYSACWYKTLRAIHPHFAGEDMSFYKETAEEHPTVTWLYMPMDKGELVTELWESRVEIHDVGRPESRRIQSLVMKTSQGRMWNIGLHSRRHPGVWTLLDKPSASPSRIYIEDALNEPPQLAFESPDPNQGQEANPPWVPYRSSSQHYQVQNGGFDDEYWSPWDNDLDDEYLYSSAPLCAVTKLAFCRGEADGIPDCVLGILLHYGDGCKRAVGSVRPDLLDPVVEVVEVGDSKGMSFRLNKWKNVVEATPSTVDQVDGWIKVPWSGTLVWWFSSYRCEISHEGGDDD</sequence>
<accession>A0ACD3Z1A7</accession>
<keyword evidence="2" id="KW-1185">Reference proteome</keyword>
<proteinExistence type="predicted"/>
<protein>
    <submittedName>
        <fullName evidence="1">Uncharacterized protein</fullName>
    </submittedName>
</protein>
<gene>
    <name evidence="1" type="ORF">LCI18_005932</name>
</gene>
<dbReference type="EMBL" id="CP090033">
    <property type="protein sequence ID" value="UPK94997.1"/>
    <property type="molecule type" value="Genomic_DNA"/>
</dbReference>
<evidence type="ECO:0000313" key="2">
    <source>
        <dbReference type="Proteomes" id="UP000830768"/>
    </source>
</evidence>
<organism evidence="1 2">
    <name type="scientific">Fusarium solani subsp. cucurbitae</name>
    <name type="common">Neocosmosporum cucurbitae</name>
    <dbReference type="NCBI Taxonomy" id="2747967"/>
    <lineage>
        <taxon>Eukaryota</taxon>
        <taxon>Fungi</taxon>
        <taxon>Dikarya</taxon>
        <taxon>Ascomycota</taxon>
        <taxon>Pezizomycotina</taxon>
        <taxon>Sordariomycetes</taxon>
        <taxon>Hypocreomycetidae</taxon>
        <taxon>Hypocreales</taxon>
        <taxon>Nectriaceae</taxon>
        <taxon>Fusarium</taxon>
        <taxon>Fusarium solani species complex</taxon>
    </lineage>
</organism>